<proteinExistence type="predicted"/>
<keyword evidence="3" id="KW-1185">Reference proteome</keyword>
<evidence type="ECO:0008006" key="4">
    <source>
        <dbReference type="Google" id="ProtNLM"/>
    </source>
</evidence>
<keyword evidence="1" id="KW-0812">Transmembrane</keyword>
<dbReference type="AlphaFoldDB" id="A0A6A1VFE0"/>
<protein>
    <recommendedName>
        <fullName evidence="4">Mediator of RNA polymerase II transcription subunit 18</fullName>
    </recommendedName>
</protein>
<dbReference type="OrthoDB" id="672819at2759"/>
<dbReference type="EMBL" id="RXIC02000024">
    <property type="protein sequence ID" value="KAB1211265.1"/>
    <property type="molecule type" value="Genomic_DNA"/>
</dbReference>
<dbReference type="PANTHER" id="PTHR33782:SF13">
    <property type="entry name" value="BY GENSCAN AND GENEFINDER"/>
    <property type="match status" value="1"/>
</dbReference>
<name>A0A6A1VFE0_9ROSI</name>
<gene>
    <name evidence="2" type="ORF">CJ030_MR6G021545</name>
</gene>
<evidence type="ECO:0000313" key="2">
    <source>
        <dbReference type="EMBL" id="KAB1211265.1"/>
    </source>
</evidence>
<sequence length="152" mass="17629">METTSLCSSVLPRLPFSFRRSECKKIRFLLRKRSSAIVFAATGDSYEPEYRGCLVDESMIILRKRIHEMKMIERNYEPPEDWMEWEKRYYACYDEYICQIAGLLQSYLMNTRPSLALGMLAIITMSVPASTVMIALRLMEVANGVFSAVHHI</sequence>
<dbReference type="Proteomes" id="UP000516437">
    <property type="component" value="Chromosome 6"/>
</dbReference>
<keyword evidence="1" id="KW-0472">Membrane</keyword>
<comment type="caution">
    <text evidence="2">The sequence shown here is derived from an EMBL/GenBank/DDBJ whole genome shotgun (WGS) entry which is preliminary data.</text>
</comment>
<reference evidence="2 3" key="1">
    <citation type="journal article" date="2019" name="Plant Biotechnol. J.">
        <title>The red bayberry genome and genetic basis of sex determination.</title>
        <authorList>
            <person name="Jia H.M."/>
            <person name="Jia H.J."/>
            <person name="Cai Q.L."/>
            <person name="Wang Y."/>
            <person name="Zhao H.B."/>
            <person name="Yang W.F."/>
            <person name="Wang G.Y."/>
            <person name="Li Y.H."/>
            <person name="Zhan D.L."/>
            <person name="Shen Y.T."/>
            <person name="Niu Q.F."/>
            <person name="Chang L."/>
            <person name="Qiu J."/>
            <person name="Zhao L."/>
            <person name="Xie H.B."/>
            <person name="Fu W.Y."/>
            <person name="Jin J."/>
            <person name="Li X.W."/>
            <person name="Jiao Y."/>
            <person name="Zhou C.C."/>
            <person name="Tu T."/>
            <person name="Chai C.Y."/>
            <person name="Gao J.L."/>
            <person name="Fan L.J."/>
            <person name="van de Weg E."/>
            <person name="Wang J.Y."/>
            <person name="Gao Z.S."/>
        </authorList>
    </citation>
    <scope>NUCLEOTIDE SEQUENCE [LARGE SCALE GENOMIC DNA]</scope>
    <source>
        <tissue evidence="2">Leaves</tissue>
    </source>
</reference>
<keyword evidence="1" id="KW-1133">Transmembrane helix</keyword>
<organism evidence="2 3">
    <name type="scientific">Morella rubra</name>
    <name type="common">Chinese bayberry</name>
    <dbReference type="NCBI Taxonomy" id="262757"/>
    <lineage>
        <taxon>Eukaryota</taxon>
        <taxon>Viridiplantae</taxon>
        <taxon>Streptophyta</taxon>
        <taxon>Embryophyta</taxon>
        <taxon>Tracheophyta</taxon>
        <taxon>Spermatophyta</taxon>
        <taxon>Magnoliopsida</taxon>
        <taxon>eudicotyledons</taxon>
        <taxon>Gunneridae</taxon>
        <taxon>Pentapetalae</taxon>
        <taxon>rosids</taxon>
        <taxon>fabids</taxon>
        <taxon>Fagales</taxon>
        <taxon>Myricaceae</taxon>
        <taxon>Morella</taxon>
    </lineage>
</organism>
<accession>A0A6A1VFE0</accession>
<dbReference type="PANTHER" id="PTHR33782">
    <property type="entry name" value="OS01G0121600 PROTEIN"/>
    <property type="match status" value="1"/>
</dbReference>
<evidence type="ECO:0000256" key="1">
    <source>
        <dbReference type="SAM" id="Phobius"/>
    </source>
</evidence>
<feature type="transmembrane region" description="Helical" evidence="1">
    <location>
        <begin position="115"/>
        <end position="136"/>
    </location>
</feature>
<evidence type="ECO:0000313" key="3">
    <source>
        <dbReference type="Proteomes" id="UP000516437"/>
    </source>
</evidence>